<organism evidence="2 3">
    <name type="scientific">Candidatus Frankia alpina</name>
    <dbReference type="NCBI Taxonomy" id="2699483"/>
    <lineage>
        <taxon>Bacteria</taxon>
        <taxon>Bacillati</taxon>
        <taxon>Actinomycetota</taxon>
        <taxon>Actinomycetes</taxon>
        <taxon>Frankiales</taxon>
        <taxon>Frankiaceae</taxon>
        <taxon>Frankia</taxon>
    </lineage>
</organism>
<feature type="transmembrane region" description="Helical" evidence="1">
    <location>
        <begin position="5"/>
        <end position="23"/>
    </location>
</feature>
<evidence type="ECO:0000313" key="2">
    <source>
        <dbReference type="EMBL" id="THJ75187.1"/>
    </source>
</evidence>
<feature type="transmembrane region" description="Helical" evidence="1">
    <location>
        <begin position="29"/>
        <end position="49"/>
    </location>
</feature>
<dbReference type="AlphaFoldDB" id="A0A4S5ERV5"/>
<comment type="caution">
    <text evidence="2">The sequence shown here is derived from an EMBL/GenBank/DDBJ whole genome shotgun (WGS) entry which is preliminary data.</text>
</comment>
<keyword evidence="1" id="KW-0812">Transmembrane</keyword>
<evidence type="ECO:0000256" key="1">
    <source>
        <dbReference type="SAM" id="Phobius"/>
    </source>
</evidence>
<sequence>MARFGWISVLAYVVMAAAFWLLSPSEHRPVLLMLLWLVVPAVSLSRAALARRRLRQERLAVAARADTQLHGAALTDTVGLSQDHP</sequence>
<dbReference type="RefSeq" id="WP_136447457.1">
    <property type="nucleotide sequence ID" value="NZ_SSXH01000112.1"/>
</dbReference>
<dbReference type="Proteomes" id="UP000305282">
    <property type="component" value="Unassembled WGS sequence"/>
</dbReference>
<keyword evidence="3" id="KW-1185">Reference proteome</keyword>
<gene>
    <name evidence="2" type="ORF">E7Y31_07020</name>
</gene>
<accession>A0A4S5ERV5</accession>
<dbReference type="EMBL" id="SSXH01000112">
    <property type="protein sequence ID" value="THJ75187.1"/>
    <property type="molecule type" value="Genomic_DNA"/>
</dbReference>
<keyword evidence="1" id="KW-1133">Transmembrane helix</keyword>
<proteinExistence type="predicted"/>
<keyword evidence="1" id="KW-0472">Membrane</keyword>
<name>A0A4S5ERV5_9ACTN</name>
<protein>
    <submittedName>
        <fullName evidence="2">Uncharacterized protein</fullName>
    </submittedName>
</protein>
<reference evidence="2 3" key="1">
    <citation type="submission" date="2019-04" db="EMBL/GenBank/DDBJ databases">
        <title>Draft genome sequences for three unisolated Alnus-infective Frankia Sp+ strains, AgTrS, AiOr and AvVan, the first sequenced Frankia strains able to sporulate in-planta.</title>
        <authorList>
            <person name="Bethencourt L."/>
            <person name="Vautrin F."/>
            <person name="Taib N."/>
            <person name="Dubost A."/>
            <person name="Castro-Garcia L."/>
            <person name="Imbaud O."/>
            <person name="Abrouk D."/>
            <person name="Fournier P."/>
            <person name="Briolay J."/>
            <person name="Nguyen A."/>
            <person name="Normand P."/>
            <person name="Fernandez M.P."/>
            <person name="Brochier-Armanet C."/>
            <person name="Herrera-Belaroussi A."/>
        </authorList>
    </citation>
    <scope>NUCLEOTIDE SEQUENCE [LARGE SCALE GENOMIC DNA]</scope>
    <source>
        <strain evidence="2 3">AvVan</strain>
    </source>
</reference>
<evidence type="ECO:0000313" key="3">
    <source>
        <dbReference type="Proteomes" id="UP000305282"/>
    </source>
</evidence>